<dbReference type="EMBL" id="MLAK01000948">
    <property type="protein sequence ID" value="OHT00609.1"/>
    <property type="molecule type" value="Genomic_DNA"/>
</dbReference>
<dbReference type="Pfam" id="PF03999">
    <property type="entry name" value="MAP65_ASE1"/>
    <property type="match status" value="1"/>
</dbReference>
<dbReference type="PANTHER" id="PTHR19321:SF41">
    <property type="entry name" value="FASCETTO-RELATED"/>
    <property type="match status" value="1"/>
</dbReference>
<dbReference type="GO" id="GO:0008017">
    <property type="term" value="F:microtubule binding"/>
    <property type="evidence" value="ECO:0007669"/>
    <property type="project" value="InterPro"/>
</dbReference>
<sequence>MSVENLDLSSANESSENISSLSEQKNVQEHLSLEELWDQLNFTDQQKQDEQIRLENLMKQEKVNVINSVYQRRDALRKEIQEIKQNHIRVLTALGKSNEEKEKVNDHGNEGTLIQRLEDVKAFYDEIEPLFIVRVKLFQDMFNKITELYDTIGYGQNDRGEFVEFQTSDLTAQKENVFLQQIKELEEELKERKEYIEDLHTKIKNILEELGEEVSPAINDIIQSKQVTTTAHETILEYYEGLTSTKEYRAKKISELALEITHCWDLLRTPDAERKSFIDSHSKLSLDNIKSLEQEIERLHSLIEENLSEMLVDIKKEISEICTSMHYTQEQIDQQLVELGDEKETFYFLAKSLIELKKLHAATLHVIQMIQQREDIVKEYESIDQSKISPTQLDKIKRKYKCTLPRVEKKLLMMLIEYNEFYSRPFTWDGEIYADKLSSIKLSLSEIRQAKSRALKKLNKQK</sequence>
<dbReference type="OrthoDB" id="642895at2759"/>
<evidence type="ECO:0000313" key="3">
    <source>
        <dbReference type="EMBL" id="OHT00609.1"/>
    </source>
</evidence>
<dbReference type="GO" id="GO:0005819">
    <property type="term" value="C:spindle"/>
    <property type="evidence" value="ECO:0007669"/>
    <property type="project" value="TreeGrafter"/>
</dbReference>
<feature type="compositionally biased region" description="Low complexity" evidence="2">
    <location>
        <begin position="8"/>
        <end position="23"/>
    </location>
</feature>
<feature type="region of interest" description="Disordered" evidence="2">
    <location>
        <begin position="1"/>
        <end position="23"/>
    </location>
</feature>
<evidence type="ECO:0000313" key="4">
    <source>
        <dbReference type="Proteomes" id="UP000179807"/>
    </source>
</evidence>
<dbReference type="Proteomes" id="UP000179807">
    <property type="component" value="Unassembled WGS sequence"/>
</dbReference>
<protein>
    <submittedName>
        <fullName evidence="3">Uncharacterized protein</fullName>
    </submittedName>
</protein>
<dbReference type="PANTHER" id="PTHR19321">
    <property type="entry name" value="PROTEIN REGULATOR OF CYTOKINESIS 1 PRC1-RELATED"/>
    <property type="match status" value="1"/>
</dbReference>
<feature type="coiled-coil region" evidence="1">
    <location>
        <begin position="40"/>
        <end position="86"/>
    </location>
</feature>
<evidence type="ECO:0000256" key="2">
    <source>
        <dbReference type="SAM" id="MobiDB-lite"/>
    </source>
</evidence>
<keyword evidence="4" id="KW-1185">Reference proteome</keyword>
<comment type="caution">
    <text evidence="3">The sequence shown here is derived from an EMBL/GenBank/DDBJ whole genome shotgun (WGS) entry which is preliminary data.</text>
</comment>
<evidence type="ECO:0000256" key="1">
    <source>
        <dbReference type="SAM" id="Coils"/>
    </source>
</evidence>
<dbReference type="VEuPathDB" id="TrichDB:TRFO_32728"/>
<dbReference type="GO" id="GO:0005737">
    <property type="term" value="C:cytoplasm"/>
    <property type="evidence" value="ECO:0007669"/>
    <property type="project" value="TreeGrafter"/>
</dbReference>
<dbReference type="InterPro" id="IPR007145">
    <property type="entry name" value="MAP65_Ase1_PRC1"/>
</dbReference>
<name>A0A1J4JNA8_9EUKA</name>
<reference evidence="3" key="1">
    <citation type="submission" date="2016-10" db="EMBL/GenBank/DDBJ databases">
        <authorList>
            <person name="Benchimol M."/>
            <person name="Almeida L.G."/>
            <person name="Vasconcelos A.T."/>
            <person name="Perreira-Neves A."/>
            <person name="Rosa I.A."/>
            <person name="Tasca T."/>
            <person name="Bogo M.R."/>
            <person name="de Souza W."/>
        </authorList>
    </citation>
    <scope>NUCLEOTIDE SEQUENCE [LARGE SCALE GENOMIC DNA]</scope>
    <source>
        <strain evidence="3">K</strain>
    </source>
</reference>
<dbReference type="GO" id="GO:0000226">
    <property type="term" value="P:microtubule cytoskeleton organization"/>
    <property type="evidence" value="ECO:0007669"/>
    <property type="project" value="InterPro"/>
</dbReference>
<dbReference type="RefSeq" id="XP_068353745.1">
    <property type="nucleotide sequence ID" value="XM_068508655.1"/>
</dbReference>
<accession>A0A1J4JNA8</accession>
<proteinExistence type="predicted"/>
<organism evidence="3 4">
    <name type="scientific">Tritrichomonas foetus</name>
    <dbReference type="NCBI Taxonomy" id="1144522"/>
    <lineage>
        <taxon>Eukaryota</taxon>
        <taxon>Metamonada</taxon>
        <taxon>Parabasalia</taxon>
        <taxon>Tritrichomonadida</taxon>
        <taxon>Tritrichomonadidae</taxon>
        <taxon>Tritrichomonas</taxon>
    </lineage>
</organism>
<dbReference type="AlphaFoldDB" id="A0A1J4JNA8"/>
<dbReference type="GeneID" id="94843359"/>
<keyword evidence="1" id="KW-0175">Coiled coil</keyword>
<gene>
    <name evidence="3" type="ORF">TRFO_32728</name>
</gene>